<evidence type="ECO:0000313" key="9">
    <source>
        <dbReference type="EMBL" id="MDZ5461779.1"/>
    </source>
</evidence>
<feature type="transmembrane region" description="Helical" evidence="7">
    <location>
        <begin position="156"/>
        <end position="175"/>
    </location>
</feature>
<comment type="caution">
    <text evidence="7">Lacks conserved residue(s) required for the propagation of feature annotation.</text>
</comment>
<feature type="transmembrane region" description="Helical" evidence="7">
    <location>
        <begin position="313"/>
        <end position="334"/>
    </location>
</feature>
<comment type="subcellular location">
    <subcellularLocation>
        <location evidence="1 7">Cell inner membrane</location>
        <topology evidence="1 7">Multi-pass membrane protein</topology>
    </subcellularLocation>
</comment>
<evidence type="ECO:0000256" key="5">
    <source>
        <dbReference type="ARBA" id="ARBA00022989"/>
    </source>
</evidence>
<keyword evidence="5 7" id="KW-1133">Transmembrane helix</keyword>
<accession>A0ABU5ISA6</accession>
<evidence type="ECO:0000256" key="3">
    <source>
        <dbReference type="ARBA" id="ARBA00022519"/>
    </source>
</evidence>
<protein>
    <recommendedName>
        <fullName evidence="7">TRAP transporter large permease protein</fullName>
    </recommendedName>
</protein>
<keyword evidence="7" id="KW-0813">Transport</keyword>
<organism evidence="9 10">
    <name type="scientific">Azohydromonas lata</name>
    <dbReference type="NCBI Taxonomy" id="45677"/>
    <lineage>
        <taxon>Bacteria</taxon>
        <taxon>Pseudomonadati</taxon>
        <taxon>Pseudomonadota</taxon>
        <taxon>Betaproteobacteria</taxon>
        <taxon>Burkholderiales</taxon>
        <taxon>Sphaerotilaceae</taxon>
        <taxon>Azohydromonas</taxon>
    </lineage>
</organism>
<gene>
    <name evidence="9" type="ORF">SM757_34925</name>
</gene>
<dbReference type="Pfam" id="PF06808">
    <property type="entry name" value="DctM"/>
    <property type="match status" value="1"/>
</dbReference>
<dbReference type="RefSeq" id="WP_322468855.1">
    <property type="nucleotide sequence ID" value="NZ_JAXOJX010000183.1"/>
</dbReference>
<evidence type="ECO:0000256" key="6">
    <source>
        <dbReference type="ARBA" id="ARBA00023136"/>
    </source>
</evidence>
<keyword evidence="6 7" id="KW-0472">Membrane</keyword>
<dbReference type="Proteomes" id="UP001293718">
    <property type="component" value="Unassembled WGS sequence"/>
</dbReference>
<comment type="function">
    <text evidence="7">Part of the tripartite ATP-independent periplasmic (TRAP) transport system.</text>
</comment>
<reference evidence="9 10" key="1">
    <citation type="submission" date="2023-11" db="EMBL/GenBank/DDBJ databases">
        <title>Draft genome of Azohydromonas lata strain H1 (DSM1123), a polyhydroxyalkanoate producer.</title>
        <authorList>
            <person name="Traversa D."/>
            <person name="D'Addabbo P."/>
            <person name="Pazzani C."/>
            <person name="Manzari C."/>
            <person name="Chiara M."/>
            <person name="Scrascia M."/>
        </authorList>
    </citation>
    <scope>NUCLEOTIDE SEQUENCE [LARGE SCALE GENOMIC DNA]</scope>
    <source>
        <strain evidence="9 10">H1</strain>
    </source>
</reference>
<feature type="transmembrane region" description="Helical" evidence="7">
    <location>
        <begin position="187"/>
        <end position="209"/>
    </location>
</feature>
<feature type="transmembrane region" description="Helical" evidence="7">
    <location>
        <begin position="82"/>
        <end position="108"/>
    </location>
</feature>
<name>A0ABU5ISA6_9BURK</name>
<keyword evidence="2" id="KW-1003">Cell membrane</keyword>
<proteinExistence type="inferred from homology"/>
<comment type="caution">
    <text evidence="9">The sequence shown here is derived from an EMBL/GenBank/DDBJ whole genome shotgun (WGS) entry which is preliminary data.</text>
</comment>
<evidence type="ECO:0000313" key="10">
    <source>
        <dbReference type="Proteomes" id="UP001293718"/>
    </source>
</evidence>
<keyword evidence="10" id="KW-1185">Reference proteome</keyword>
<feature type="transmembrane region" description="Helical" evidence="7">
    <location>
        <begin position="277"/>
        <end position="301"/>
    </location>
</feature>
<evidence type="ECO:0000256" key="2">
    <source>
        <dbReference type="ARBA" id="ARBA00022475"/>
    </source>
</evidence>
<feature type="transmembrane region" description="Helical" evidence="7">
    <location>
        <begin position="50"/>
        <end position="76"/>
    </location>
</feature>
<sequence>IGRVHGGPAQVGVLSSTIFGGVSGSAVADASAIGSMLIPWLKKLGYPAPFAAGTLAAAATIDILIPPSIPMIVYALVSGASIGALFVAGILPGLLMCGGFMAVCYIQGRRRNFPRDTTPFHWGAFLKQLAHAGPALAMPVLIIIFLRFGIATPTEVSVMSTLYALLVSGLVYRDLTVAKLKHAAIEAGISTGVVLLIIMASSVVGWIVTYEQLPAAFTQFAKETLQSPWLIILAMNLIMLATGMFIDLPAAVLLLTPMFVPLAQAVGMDTIQLGIMMIVNLSIGLYHPPIGTTLFITSSIAKVRIGDVVMELLPFYVVAIGLLLGFAYIPALTLR</sequence>
<keyword evidence="4 7" id="KW-0812">Transmembrane</keyword>
<keyword evidence="3 7" id="KW-0997">Cell inner membrane</keyword>
<evidence type="ECO:0000256" key="1">
    <source>
        <dbReference type="ARBA" id="ARBA00004429"/>
    </source>
</evidence>
<dbReference type="PANTHER" id="PTHR33362:SF2">
    <property type="entry name" value="TRAP TRANSPORTER LARGE PERMEASE PROTEIN"/>
    <property type="match status" value="1"/>
</dbReference>
<evidence type="ECO:0000256" key="7">
    <source>
        <dbReference type="RuleBase" id="RU369079"/>
    </source>
</evidence>
<dbReference type="EMBL" id="JAXOJX010000183">
    <property type="protein sequence ID" value="MDZ5461779.1"/>
    <property type="molecule type" value="Genomic_DNA"/>
</dbReference>
<feature type="transmembrane region" description="Helical" evidence="7">
    <location>
        <begin position="129"/>
        <end position="150"/>
    </location>
</feature>
<dbReference type="PANTHER" id="PTHR33362">
    <property type="entry name" value="SIALIC ACID TRAP TRANSPORTER PERMEASE PROTEIN SIAT-RELATED"/>
    <property type="match status" value="1"/>
</dbReference>
<evidence type="ECO:0000259" key="8">
    <source>
        <dbReference type="Pfam" id="PF06808"/>
    </source>
</evidence>
<feature type="domain" description="TRAP C4-dicarboxylate transport system permease DctM subunit" evidence="8">
    <location>
        <begin position="1"/>
        <end position="332"/>
    </location>
</feature>
<dbReference type="InterPro" id="IPR004681">
    <property type="entry name" value="TRAP_DctM"/>
</dbReference>
<comment type="similarity">
    <text evidence="7">Belongs to the TRAP transporter large permease family.</text>
</comment>
<comment type="subunit">
    <text evidence="7">The complex comprises the extracytoplasmic solute receptor protein and the two transmembrane proteins.</text>
</comment>
<dbReference type="NCBIfam" id="TIGR00786">
    <property type="entry name" value="dctM"/>
    <property type="match status" value="1"/>
</dbReference>
<feature type="non-terminal residue" evidence="9">
    <location>
        <position position="1"/>
    </location>
</feature>
<feature type="transmembrane region" description="Helical" evidence="7">
    <location>
        <begin position="18"/>
        <end position="38"/>
    </location>
</feature>
<dbReference type="InterPro" id="IPR010656">
    <property type="entry name" value="DctM"/>
</dbReference>
<evidence type="ECO:0000256" key="4">
    <source>
        <dbReference type="ARBA" id="ARBA00022692"/>
    </source>
</evidence>
<feature type="transmembrane region" description="Helical" evidence="7">
    <location>
        <begin position="229"/>
        <end position="256"/>
    </location>
</feature>